<protein>
    <submittedName>
        <fullName evidence="2">Sugar transporter</fullName>
    </submittedName>
</protein>
<keyword evidence="1" id="KW-0812">Transmembrane</keyword>
<dbReference type="KEGG" id="cbak:DA792_17090"/>
<keyword evidence="2" id="KW-0762">Sugar transport</keyword>
<dbReference type="Proteomes" id="UP000241447">
    <property type="component" value="Chromosome"/>
</dbReference>
<name>A0A2R4M5V6_9RHOB</name>
<dbReference type="AlphaFoldDB" id="A0A2R4M5V6"/>
<evidence type="ECO:0000313" key="3">
    <source>
        <dbReference type="Proteomes" id="UP000241447"/>
    </source>
</evidence>
<dbReference type="EMBL" id="CP028475">
    <property type="protein sequence ID" value="AVW92591.1"/>
    <property type="molecule type" value="Genomic_DNA"/>
</dbReference>
<dbReference type="RefSeq" id="WP_107721412.1">
    <property type="nucleotide sequence ID" value="NZ_CAXBOP010000003.1"/>
</dbReference>
<dbReference type="PANTHER" id="PTHR32309">
    <property type="entry name" value="TYROSINE-PROTEIN KINASE"/>
    <property type="match status" value="1"/>
</dbReference>
<gene>
    <name evidence="2" type="ORF">DA792_17090</name>
</gene>
<dbReference type="PANTHER" id="PTHR32309:SF13">
    <property type="entry name" value="FERRIC ENTEROBACTIN TRANSPORT PROTEIN FEPE"/>
    <property type="match status" value="1"/>
</dbReference>
<dbReference type="OrthoDB" id="7800844at2"/>
<dbReference type="GO" id="GO:0004713">
    <property type="term" value="F:protein tyrosine kinase activity"/>
    <property type="evidence" value="ECO:0007669"/>
    <property type="project" value="TreeGrafter"/>
</dbReference>
<organism evidence="2 3">
    <name type="scientific">Celeribacter baekdonensis</name>
    <dbReference type="NCBI Taxonomy" id="875171"/>
    <lineage>
        <taxon>Bacteria</taxon>
        <taxon>Pseudomonadati</taxon>
        <taxon>Pseudomonadota</taxon>
        <taxon>Alphaproteobacteria</taxon>
        <taxon>Rhodobacterales</taxon>
        <taxon>Roseobacteraceae</taxon>
        <taxon>Celeribacter</taxon>
    </lineage>
</organism>
<feature type="transmembrane region" description="Helical" evidence="1">
    <location>
        <begin position="317"/>
        <end position="337"/>
    </location>
</feature>
<reference evidence="2 3" key="1">
    <citation type="submission" date="2018-03" db="EMBL/GenBank/DDBJ databases">
        <title>The Complete Genome of Celeribacter baekdonensis strain LH4, a Thiosulfate-Oxidizing Alphaproteobacterium Isolated from Gulf of Mexico Continental Slope Sediments.</title>
        <authorList>
            <person name="Flood B.E."/>
            <person name="Bailey J.V."/>
            <person name="Leprich D."/>
        </authorList>
    </citation>
    <scope>NUCLEOTIDE SEQUENCE [LARGE SCALE GENOMIC DNA]</scope>
    <source>
        <strain evidence="2 3">LH4</strain>
    </source>
</reference>
<evidence type="ECO:0000256" key="1">
    <source>
        <dbReference type="SAM" id="Phobius"/>
    </source>
</evidence>
<accession>A0A2R4M5V6</accession>
<keyword evidence="1" id="KW-1133">Transmembrane helix</keyword>
<proteinExistence type="predicted"/>
<dbReference type="GO" id="GO:0005886">
    <property type="term" value="C:plasma membrane"/>
    <property type="evidence" value="ECO:0007669"/>
    <property type="project" value="TreeGrafter"/>
</dbReference>
<keyword evidence="1" id="KW-0472">Membrane</keyword>
<dbReference type="InterPro" id="IPR050445">
    <property type="entry name" value="Bact_polysacc_biosynth/exp"/>
</dbReference>
<sequence>MGVIARDQYVSEVAFSVRSAQTPPALELLGGISTLGGADTMDAEILYAFLQSSQIVSDINAEIDIKTKYLCPKGTADPLFCLNADATIEELVAYWNRMIEISYESGSGIIELSVRAFTPNEAKTIAEAAFARSGAMINELSDTAQADATRYANDELIHSVERLKNARRLLAEFRNETQIIDPSLDFQGQMGVISSLQEQLTGALIDRGLVELTATRPDPRLDQLDRKIDVIEQQIKLQRGQFGRSDVNDADAYPQLIGRFEELNVDVEFAEQAYIQALANLDSAQAEAQRQSRYLTAHVQPTLAETSEYPKRFLNTLLTGFFCFFTWLVGALVYYSLRERA</sequence>
<keyword evidence="2" id="KW-0813">Transport</keyword>
<evidence type="ECO:0000313" key="2">
    <source>
        <dbReference type="EMBL" id="AVW92591.1"/>
    </source>
</evidence>